<accession>A0A3M7SR48</accession>
<protein>
    <submittedName>
        <fullName evidence="1">Uncharacterized protein</fullName>
    </submittedName>
</protein>
<dbReference type="Proteomes" id="UP000276133">
    <property type="component" value="Unassembled WGS sequence"/>
</dbReference>
<dbReference type="AlphaFoldDB" id="A0A3M7SR48"/>
<name>A0A3M7SR48_BRAPC</name>
<proteinExistence type="predicted"/>
<comment type="caution">
    <text evidence="1">The sequence shown here is derived from an EMBL/GenBank/DDBJ whole genome shotgun (WGS) entry which is preliminary data.</text>
</comment>
<gene>
    <name evidence="1" type="ORF">BpHYR1_041569</name>
</gene>
<keyword evidence="2" id="KW-1185">Reference proteome</keyword>
<evidence type="ECO:0000313" key="2">
    <source>
        <dbReference type="Proteomes" id="UP000276133"/>
    </source>
</evidence>
<sequence>MSSSNHVRSLMLANIKLLDDYMRNLKKLLNKCADFGKLWRINFNPFSIGQCGMNSNLLKNLSEKCLSEKDGHRFRSSTPMSRRYNFLGIYRFEDRVFLFTLSNALLESIAQHTRFFLKQSENSKMCYDLLIYLREKYVIFEQKNTSQTSILIIEHIFSEKNRGLVDSVMKAQFTKWSRQSILTGAENFSKNL</sequence>
<dbReference type="EMBL" id="REGN01000891">
    <property type="protein sequence ID" value="RNA38304.1"/>
    <property type="molecule type" value="Genomic_DNA"/>
</dbReference>
<organism evidence="1 2">
    <name type="scientific">Brachionus plicatilis</name>
    <name type="common">Marine rotifer</name>
    <name type="synonym">Brachionus muelleri</name>
    <dbReference type="NCBI Taxonomy" id="10195"/>
    <lineage>
        <taxon>Eukaryota</taxon>
        <taxon>Metazoa</taxon>
        <taxon>Spiralia</taxon>
        <taxon>Gnathifera</taxon>
        <taxon>Rotifera</taxon>
        <taxon>Eurotatoria</taxon>
        <taxon>Monogononta</taxon>
        <taxon>Pseudotrocha</taxon>
        <taxon>Ploima</taxon>
        <taxon>Brachionidae</taxon>
        <taxon>Brachionus</taxon>
    </lineage>
</organism>
<reference evidence="1 2" key="1">
    <citation type="journal article" date="2018" name="Sci. Rep.">
        <title>Genomic signatures of local adaptation to the degree of environmental predictability in rotifers.</title>
        <authorList>
            <person name="Franch-Gras L."/>
            <person name="Hahn C."/>
            <person name="Garcia-Roger E.M."/>
            <person name="Carmona M.J."/>
            <person name="Serra M."/>
            <person name="Gomez A."/>
        </authorList>
    </citation>
    <scope>NUCLEOTIDE SEQUENCE [LARGE SCALE GENOMIC DNA]</scope>
    <source>
        <strain evidence="1">HYR1</strain>
    </source>
</reference>
<evidence type="ECO:0000313" key="1">
    <source>
        <dbReference type="EMBL" id="RNA38304.1"/>
    </source>
</evidence>